<dbReference type="Gene3D" id="3.30.930.10">
    <property type="entry name" value="Bira Bifunctional Protein, Domain 2"/>
    <property type="match status" value="1"/>
</dbReference>
<dbReference type="SUPFAM" id="SSF55681">
    <property type="entry name" value="Class II aaRS and biotin synthetases"/>
    <property type="match status" value="1"/>
</dbReference>
<protein>
    <recommendedName>
        <fullName evidence="4">Aminoacyl-transfer RNA synthetases class-II family profile domain-containing protein</fullName>
    </recommendedName>
</protein>
<proteinExistence type="predicted"/>
<dbReference type="PROSITE" id="PS50862">
    <property type="entry name" value="AA_TRNA_LIGASE_II"/>
    <property type="match status" value="1"/>
</dbReference>
<dbReference type="InterPro" id="IPR045864">
    <property type="entry name" value="aa-tRNA-synth_II/BPL/LPL"/>
</dbReference>
<dbReference type="PANTHER" id="PTHR42918:SF15">
    <property type="entry name" value="LYSINE--TRNA LIGASE, CHLOROPLASTIC_MITOCHONDRIAL"/>
    <property type="match status" value="1"/>
</dbReference>
<organism evidence="5 6">
    <name type="scientific">Nocardia amamiensis</name>
    <dbReference type="NCBI Taxonomy" id="404578"/>
    <lineage>
        <taxon>Bacteria</taxon>
        <taxon>Bacillati</taxon>
        <taxon>Actinomycetota</taxon>
        <taxon>Actinomycetes</taxon>
        <taxon>Mycobacteriales</taxon>
        <taxon>Nocardiaceae</taxon>
        <taxon>Nocardia</taxon>
    </lineage>
</organism>
<evidence type="ECO:0000256" key="3">
    <source>
        <dbReference type="ARBA" id="ARBA00022840"/>
    </source>
</evidence>
<dbReference type="Proteomes" id="UP000702209">
    <property type="component" value="Unassembled WGS sequence"/>
</dbReference>
<keyword evidence="1" id="KW-0436">Ligase</keyword>
<evidence type="ECO:0000313" key="5">
    <source>
        <dbReference type="EMBL" id="MBF6302749.1"/>
    </source>
</evidence>
<dbReference type="InterPro" id="IPR004364">
    <property type="entry name" value="Aa-tRNA-synt_II"/>
</dbReference>
<evidence type="ECO:0000256" key="1">
    <source>
        <dbReference type="ARBA" id="ARBA00022598"/>
    </source>
</evidence>
<gene>
    <name evidence="5" type="ORF">IU459_35230</name>
</gene>
<dbReference type="EMBL" id="JADLQX010000055">
    <property type="protein sequence ID" value="MBF6302749.1"/>
    <property type="molecule type" value="Genomic_DNA"/>
</dbReference>
<reference evidence="5 6" key="1">
    <citation type="submission" date="2020-10" db="EMBL/GenBank/DDBJ databases">
        <title>Identification of Nocardia species via Next-generation sequencing and recognition of intraspecies genetic diversity.</title>
        <authorList>
            <person name="Li P."/>
            <person name="Li P."/>
            <person name="Lu B."/>
        </authorList>
    </citation>
    <scope>NUCLEOTIDE SEQUENCE [LARGE SCALE GENOMIC DNA]</scope>
    <source>
        <strain evidence="5 6">BJ06-0157</strain>
    </source>
</reference>
<dbReference type="PANTHER" id="PTHR42918">
    <property type="entry name" value="LYSYL-TRNA SYNTHETASE"/>
    <property type="match status" value="1"/>
</dbReference>
<evidence type="ECO:0000259" key="4">
    <source>
        <dbReference type="PROSITE" id="PS50862"/>
    </source>
</evidence>
<feature type="domain" description="Aminoacyl-transfer RNA synthetases class-II family profile" evidence="4">
    <location>
        <begin position="20"/>
        <end position="288"/>
    </location>
</feature>
<dbReference type="InterPro" id="IPR006195">
    <property type="entry name" value="aa-tRNA-synth_II"/>
</dbReference>
<name>A0ABS0D1Q2_9NOCA</name>
<evidence type="ECO:0000256" key="2">
    <source>
        <dbReference type="ARBA" id="ARBA00022741"/>
    </source>
</evidence>
<comment type="caution">
    <text evidence="5">The sequence shown here is derived from an EMBL/GenBank/DDBJ whole genome shotgun (WGS) entry which is preliminary data.</text>
</comment>
<accession>A0ABS0D1Q2</accession>
<sequence>MSRAAAGTTLTPRETIEAKSDLLYKIRILLRGQGFAEVTTPTFRQADDLTGKRASAAVGGRDGWLRSMIGPALRYQLAHTPRVFEIGACFRNDPADHTHLPEFTMLDLYAAESSYDYLIDLAENLVRLAHPGAAQRISVAEHLGTTLGVDLTRETLDRHIGALARHLDLSADTPLHDLLDAYIAAELEPRSAGTALFLVDMLLGGNEPCAKLREGTAAVLNRFEVFIDGVEVVHGYEDETDAEAFIRRASAIGLYNPEQSLVQKAILAGAVPSHSVGLGIGIERLCMAATGVRDIRLFRQSAVF</sequence>
<dbReference type="Pfam" id="PF00152">
    <property type="entry name" value="tRNA-synt_2"/>
    <property type="match status" value="1"/>
</dbReference>
<keyword evidence="2" id="KW-0547">Nucleotide-binding</keyword>
<keyword evidence="3" id="KW-0067">ATP-binding</keyword>
<keyword evidence="6" id="KW-1185">Reference proteome</keyword>
<dbReference type="RefSeq" id="WP_195133930.1">
    <property type="nucleotide sequence ID" value="NZ_JADLQX010000055.1"/>
</dbReference>
<evidence type="ECO:0000313" key="6">
    <source>
        <dbReference type="Proteomes" id="UP000702209"/>
    </source>
</evidence>